<comment type="caution">
    <text evidence="1">The sequence shown here is derived from an EMBL/GenBank/DDBJ whole genome shotgun (WGS) entry which is preliminary data.</text>
</comment>
<accession>A0A1F5ZI71</accession>
<gene>
    <name evidence="1" type="ORF">A2Z00_03335</name>
</gene>
<reference evidence="1 2" key="1">
    <citation type="journal article" date="2016" name="Nat. Commun.">
        <title>Thousands of microbial genomes shed light on interconnected biogeochemical processes in an aquifer system.</title>
        <authorList>
            <person name="Anantharaman K."/>
            <person name="Brown C.T."/>
            <person name="Hug L.A."/>
            <person name="Sharon I."/>
            <person name="Castelle C.J."/>
            <person name="Probst A.J."/>
            <person name="Thomas B.C."/>
            <person name="Singh A."/>
            <person name="Wilkins M.J."/>
            <person name="Karaoz U."/>
            <person name="Brodie E.L."/>
            <person name="Williams K.H."/>
            <person name="Hubbard S.S."/>
            <person name="Banfield J.F."/>
        </authorList>
    </citation>
    <scope>NUCLEOTIDE SEQUENCE [LARGE SCALE GENOMIC DNA]</scope>
</reference>
<name>A0A1F5ZI71_9BACT</name>
<dbReference type="AlphaFoldDB" id="A0A1F5ZI71"/>
<evidence type="ECO:0000313" key="1">
    <source>
        <dbReference type="EMBL" id="OGG12035.1"/>
    </source>
</evidence>
<sequence length="74" mass="7939">MSMGREVVVSKKQIEGTNGRAFVFHTAFDPTAPPISPELEAAILGHTESDTMRKILAEGIAATKGTKPTSRERA</sequence>
<dbReference type="EMBL" id="MFIZ01000005">
    <property type="protein sequence ID" value="OGG12035.1"/>
    <property type="molecule type" value="Genomic_DNA"/>
</dbReference>
<organism evidence="1 2">
    <name type="scientific">Candidatus Gottesmanbacteria bacterium RBG_13_45_10</name>
    <dbReference type="NCBI Taxonomy" id="1798370"/>
    <lineage>
        <taxon>Bacteria</taxon>
        <taxon>Candidatus Gottesmaniibacteriota</taxon>
    </lineage>
</organism>
<proteinExistence type="predicted"/>
<evidence type="ECO:0000313" key="2">
    <source>
        <dbReference type="Proteomes" id="UP000177268"/>
    </source>
</evidence>
<dbReference type="Proteomes" id="UP000177268">
    <property type="component" value="Unassembled WGS sequence"/>
</dbReference>
<protein>
    <submittedName>
        <fullName evidence="1">Uncharacterized protein</fullName>
    </submittedName>
</protein>